<dbReference type="RefSeq" id="WP_180286280.1">
    <property type="nucleotide sequence ID" value="NZ_JABFDB010000041.1"/>
</dbReference>
<reference evidence="1 2" key="1">
    <citation type="submission" date="2020-05" db="EMBL/GenBank/DDBJ databases">
        <title>Azospirillum oleiclasticum sp. nov, a nitrogen-fixing and heavy crude oil-emulsifying bacterium isolated from the crude oil of Yumen Oilfield.</title>
        <authorList>
            <person name="Wu D."/>
            <person name="Cai M."/>
            <person name="Zhang X."/>
        </authorList>
    </citation>
    <scope>NUCLEOTIDE SEQUENCE [LARGE SCALE GENOMIC DNA]</scope>
    <source>
        <strain evidence="1 2">ROY-1-1-2</strain>
    </source>
</reference>
<evidence type="ECO:0000313" key="1">
    <source>
        <dbReference type="EMBL" id="NYZ24502.1"/>
    </source>
</evidence>
<dbReference type="Proteomes" id="UP000584642">
    <property type="component" value="Unassembled WGS sequence"/>
</dbReference>
<dbReference type="EMBL" id="JABFDB010000041">
    <property type="protein sequence ID" value="NYZ24502.1"/>
    <property type="molecule type" value="Genomic_DNA"/>
</dbReference>
<comment type="caution">
    <text evidence="1">The sequence shown here is derived from an EMBL/GenBank/DDBJ whole genome shotgun (WGS) entry which is preliminary data.</text>
</comment>
<organism evidence="1 2">
    <name type="scientific">Azospirillum oleiclasticum</name>
    <dbReference type="NCBI Taxonomy" id="2735135"/>
    <lineage>
        <taxon>Bacteria</taxon>
        <taxon>Pseudomonadati</taxon>
        <taxon>Pseudomonadota</taxon>
        <taxon>Alphaproteobacteria</taxon>
        <taxon>Rhodospirillales</taxon>
        <taxon>Azospirillaceae</taxon>
        <taxon>Azospirillum</taxon>
    </lineage>
</organism>
<proteinExistence type="predicted"/>
<evidence type="ECO:0000313" key="2">
    <source>
        <dbReference type="Proteomes" id="UP000584642"/>
    </source>
</evidence>
<sequence length="166" mass="18330">MAHGADTRADLRRAYVYDRLELPAAAERLGVSLSSARRWKQEAEADGDDWDRARSAARLAGDGRQQIAEMILNDYLLLHQACVEDIKGKADIDPLKKAEVLSRLADAFNKTMAAVGRASPELSRLAVATDVIQRLAGFVRRDFPHLAPALLEVIEPFSAELSRDYG</sequence>
<dbReference type="Pfam" id="PF08822">
    <property type="entry name" value="DUF1804"/>
    <property type="match status" value="1"/>
</dbReference>
<keyword evidence="2" id="KW-1185">Reference proteome</keyword>
<dbReference type="InterPro" id="IPR014926">
    <property type="entry name" value="Phage_D3112_Orf24"/>
</dbReference>
<protein>
    <submittedName>
        <fullName evidence="1">DUF1804 family protein</fullName>
    </submittedName>
</protein>
<gene>
    <name evidence="1" type="ORF">HND93_32770</name>
</gene>
<accession>A0ABX2TMA7</accession>
<name>A0ABX2TMA7_9PROT</name>